<dbReference type="GO" id="GO:0010090">
    <property type="term" value="P:trichome morphogenesis"/>
    <property type="evidence" value="ECO:0007669"/>
    <property type="project" value="InterPro"/>
</dbReference>
<reference evidence="6 7" key="1">
    <citation type="journal article" date="2020" name="Nat. Commun.">
        <title>Genome of Tripterygium wilfordii and identification of cytochrome P450 involved in triptolide biosynthesis.</title>
        <authorList>
            <person name="Tu L."/>
            <person name="Su P."/>
            <person name="Zhang Z."/>
            <person name="Gao L."/>
            <person name="Wang J."/>
            <person name="Hu T."/>
            <person name="Zhou J."/>
            <person name="Zhang Y."/>
            <person name="Zhao Y."/>
            <person name="Liu Y."/>
            <person name="Song Y."/>
            <person name="Tong Y."/>
            <person name="Lu Y."/>
            <person name="Yang J."/>
            <person name="Xu C."/>
            <person name="Jia M."/>
            <person name="Peters R.J."/>
            <person name="Huang L."/>
            <person name="Gao W."/>
        </authorList>
    </citation>
    <scope>NUCLEOTIDE SEQUENCE [LARGE SCALE GENOMIC DNA]</scope>
    <source>
        <strain evidence="7">cv. XIE 37</strain>
        <strain evidence="6">XIE 37</strain>
        <tissue evidence="6">Leaf</tissue>
    </source>
</reference>
<proteinExistence type="predicted"/>
<evidence type="ECO:0000256" key="1">
    <source>
        <dbReference type="PROSITE-ProRule" id="PRU00042"/>
    </source>
</evidence>
<dbReference type="InterPro" id="IPR044299">
    <property type="entry name" value="GIS3/ZFP5/ZFP6"/>
</dbReference>
<evidence type="ECO:0000256" key="2">
    <source>
        <dbReference type="SAM" id="MobiDB-lite"/>
    </source>
</evidence>
<dbReference type="GO" id="GO:0000976">
    <property type="term" value="F:transcription cis-regulatory region binding"/>
    <property type="evidence" value="ECO:0007669"/>
    <property type="project" value="TreeGrafter"/>
</dbReference>
<dbReference type="EMBL" id="JAAARO010000022">
    <property type="protein sequence ID" value="KAF5726770.1"/>
    <property type="molecule type" value="Genomic_DNA"/>
</dbReference>
<dbReference type="GO" id="GO:0005634">
    <property type="term" value="C:nucleus"/>
    <property type="evidence" value="ECO:0007669"/>
    <property type="project" value="TreeGrafter"/>
</dbReference>
<protein>
    <submittedName>
        <fullName evidence="6">Putative C2H2 and C2HC zinc fingers superfamily protein</fullName>
    </submittedName>
</protein>
<dbReference type="InParanoid" id="A0A7J7BYL1"/>
<feature type="region of interest" description="Disordered" evidence="2">
    <location>
        <begin position="28"/>
        <end position="60"/>
    </location>
</feature>
<dbReference type="GO" id="GO:0009736">
    <property type="term" value="P:cytokinin-activated signaling pathway"/>
    <property type="evidence" value="ECO:0007669"/>
    <property type="project" value="TreeGrafter"/>
</dbReference>
<dbReference type="AlphaFoldDB" id="A0A7J7BYL1"/>
<dbReference type="FunCoup" id="A0A7J7BYL1">
    <property type="interactions" value="2"/>
</dbReference>
<evidence type="ECO:0000259" key="3">
    <source>
        <dbReference type="PROSITE" id="PS50157"/>
    </source>
</evidence>
<evidence type="ECO:0000313" key="6">
    <source>
        <dbReference type="EMBL" id="KAF5726775.1"/>
    </source>
</evidence>
<evidence type="ECO:0000313" key="4">
    <source>
        <dbReference type="EMBL" id="KAF5726767.1"/>
    </source>
</evidence>
<organism evidence="6 7">
    <name type="scientific">Tripterygium wilfordii</name>
    <name type="common">Thunder God vine</name>
    <dbReference type="NCBI Taxonomy" id="458696"/>
    <lineage>
        <taxon>Eukaryota</taxon>
        <taxon>Viridiplantae</taxon>
        <taxon>Streptophyta</taxon>
        <taxon>Embryophyta</taxon>
        <taxon>Tracheophyta</taxon>
        <taxon>Spermatophyta</taxon>
        <taxon>Magnoliopsida</taxon>
        <taxon>eudicotyledons</taxon>
        <taxon>Gunneridae</taxon>
        <taxon>Pentapetalae</taxon>
        <taxon>rosids</taxon>
        <taxon>fabids</taxon>
        <taxon>Celastrales</taxon>
        <taxon>Celastraceae</taxon>
        <taxon>Tripterygium</taxon>
    </lineage>
</organism>
<dbReference type="GO" id="GO:0008270">
    <property type="term" value="F:zinc ion binding"/>
    <property type="evidence" value="ECO:0007669"/>
    <property type="project" value="UniProtKB-KW"/>
</dbReference>
<feature type="domain" description="C2H2-type" evidence="3">
    <location>
        <begin position="76"/>
        <end position="103"/>
    </location>
</feature>
<dbReference type="EMBL" id="JAAARO010000022">
    <property type="protein sequence ID" value="KAF5726775.1"/>
    <property type="molecule type" value="Genomic_DNA"/>
</dbReference>
<keyword evidence="1" id="KW-0862">Zinc</keyword>
<evidence type="ECO:0000313" key="7">
    <source>
        <dbReference type="Proteomes" id="UP000593562"/>
    </source>
</evidence>
<keyword evidence="1" id="KW-0863">Zinc-finger</keyword>
<dbReference type="EMBL" id="JAAARO010000022">
    <property type="protein sequence ID" value="KAF5726767.1"/>
    <property type="molecule type" value="Genomic_DNA"/>
</dbReference>
<dbReference type="PROSITE" id="PS00028">
    <property type="entry name" value="ZINC_FINGER_C2H2_1"/>
    <property type="match status" value="1"/>
</dbReference>
<sequence length="244" mass="27900">MNKDVDYSSTVVDQKRLKLFGFELNYPTNNPSEGDHESVNSSTSISPSPTREYNNNNSNKKASKDDVVAVVDDKKFECQYCFKEFANSQALGGHQNAHKKERMKKKRLELQARKASINYNYLQPSNNNNIIINQGFGYHGSGTTPWYYDPSCYNSANSSDLLTFHEDQSPQISFNQFDHDFRVNGSKRRAQRREAGMLTLMRADERLEDQKIIRRPVIVKAASSKQSCKYLDLQLGLSLESKFS</sequence>
<dbReference type="GO" id="GO:0003700">
    <property type="term" value="F:DNA-binding transcription factor activity"/>
    <property type="evidence" value="ECO:0007669"/>
    <property type="project" value="TreeGrafter"/>
</dbReference>
<keyword evidence="1" id="KW-0479">Metal-binding</keyword>
<dbReference type="GO" id="GO:0009740">
    <property type="term" value="P:gibberellic acid mediated signaling pathway"/>
    <property type="evidence" value="ECO:0007669"/>
    <property type="project" value="TreeGrafter"/>
</dbReference>
<dbReference type="Gene3D" id="3.30.160.60">
    <property type="entry name" value="Classic Zinc Finger"/>
    <property type="match status" value="1"/>
</dbReference>
<name>A0A7J7BYL1_TRIWF</name>
<gene>
    <name evidence="4" type="ORF">HS088_TW22G00449</name>
    <name evidence="5" type="ORF">HS088_TW22G00452</name>
    <name evidence="6" type="ORF">HS088_TW22G00457</name>
</gene>
<dbReference type="PANTHER" id="PTHR46353">
    <property type="entry name" value="ZINC FINGER PROTEIN 5"/>
    <property type="match status" value="1"/>
</dbReference>
<dbReference type="Proteomes" id="UP000593562">
    <property type="component" value="Unassembled WGS sequence"/>
</dbReference>
<dbReference type="InterPro" id="IPR013087">
    <property type="entry name" value="Znf_C2H2_type"/>
</dbReference>
<dbReference type="PANTHER" id="PTHR46353:SF5">
    <property type="entry name" value="ZINC FINGER PROTEIN 5"/>
    <property type="match status" value="1"/>
</dbReference>
<keyword evidence="7" id="KW-1185">Reference proteome</keyword>
<comment type="caution">
    <text evidence="6">The sequence shown here is derived from an EMBL/GenBank/DDBJ whole genome shotgun (WGS) entry which is preliminary data.</text>
</comment>
<dbReference type="SUPFAM" id="SSF57667">
    <property type="entry name" value="beta-beta-alpha zinc fingers"/>
    <property type="match status" value="1"/>
</dbReference>
<dbReference type="InterPro" id="IPR036236">
    <property type="entry name" value="Znf_C2H2_sf"/>
</dbReference>
<dbReference type="PROSITE" id="PS50157">
    <property type="entry name" value="ZINC_FINGER_C2H2_2"/>
    <property type="match status" value="1"/>
</dbReference>
<accession>A0A7J7BYL1</accession>
<dbReference type="OrthoDB" id="1939583at2759"/>
<evidence type="ECO:0000313" key="5">
    <source>
        <dbReference type="EMBL" id="KAF5726770.1"/>
    </source>
</evidence>
<feature type="compositionally biased region" description="Low complexity" evidence="2">
    <location>
        <begin position="41"/>
        <end position="60"/>
    </location>
</feature>